<name>A0A9X3PH33_9ACTN</name>
<keyword evidence="1" id="KW-0732">Signal</keyword>
<proteinExistence type="predicted"/>
<reference evidence="3" key="1">
    <citation type="submission" date="2022-12" db="EMBL/GenBank/DDBJ databases">
        <title>Gycomyces niveus sp.nov., a novel actinomycete isolated from soil in Shouguang.</title>
        <authorList>
            <person name="Yang X."/>
        </authorList>
    </citation>
    <scope>NUCLEOTIDE SEQUENCE</scope>
    <source>
        <strain evidence="3">DSM 44724</strain>
    </source>
</reference>
<evidence type="ECO:0000313" key="5">
    <source>
        <dbReference type="Proteomes" id="UP001145799"/>
    </source>
</evidence>
<gene>
    <name evidence="4" type="ORF">J2S69_005177</name>
    <name evidence="3" type="ORF">O2L01_01055</name>
</gene>
<dbReference type="Pfam" id="PF14016">
    <property type="entry name" value="DUF4232"/>
    <property type="match status" value="2"/>
</dbReference>
<organism evidence="3 5">
    <name type="scientific">Glycomyces lechevalierae</name>
    <dbReference type="NCBI Taxonomy" id="256034"/>
    <lineage>
        <taxon>Bacteria</taxon>
        <taxon>Bacillati</taxon>
        <taxon>Actinomycetota</taxon>
        <taxon>Actinomycetes</taxon>
        <taxon>Glycomycetales</taxon>
        <taxon>Glycomycetaceae</taxon>
        <taxon>Glycomyces</taxon>
    </lineage>
</organism>
<dbReference type="InterPro" id="IPR025326">
    <property type="entry name" value="DUF4232"/>
</dbReference>
<dbReference type="AlphaFoldDB" id="A0A9X3PH33"/>
<keyword evidence="6" id="KW-1185">Reference proteome</keyword>
<dbReference type="PROSITE" id="PS51257">
    <property type="entry name" value="PROKAR_LIPOPROTEIN"/>
    <property type="match status" value="1"/>
</dbReference>
<feature type="signal peptide" evidence="1">
    <location>
        <begin position="1"/>
        <end position="25"/>
    </location>
</feature>
<evidence type="ECO:0000313" key="4">
    <source>
        <dbReference type="EMBL" id="MDR7341458.1"/>
    </source>
</evidence>
<evidence type="ECO:0000259" key="2">
    <source>
        <dbReference type="Pfam" id="PF14016"/>
    </source>
</evidence>
<evidence type="ECO:0000256" key="1">
    <source>
        <dbReference type="SAM" id="SignalP"/>
    </source>
</evidence>
<dbReference type="Proteomes" id="UP001145799">
    <property type="component" value="Unassembled WGS sequence"/>
</dbReference>
<feature type="domain" description="DUF4232" evidence="2">
    <location>
        <begin position="191"/>
        <end position="321"/>
    </location>
</feature>
<evidence type="ECO:0000313" key="3">
    <source>
        <dbReference type="EMBL" id="MDA1383553.1"/>
    </source>
</evidence>
<feature type="domain" description="DUF4232" evidence="2">
    <location>
        <begin position="42"/>
        <end position="122"/>
    </location>
</feature>
<reference evidence="4 6" key="2">
    <citation type="submission" date="2023-07" db="EMBL/GenBank/DDBJ databases">
        <title>Sequencing the genomes of 1000 actinobacteria strains.</title>
        <authorList>
            <person name="Klenk H.-P."/>
        </authorList>
    </citation>
    <scope>NUCLEOTIDE SEQUENCE [LARGE SCALE GENOMIC DNA]</scope>
    <source>
        <strain evidence="4 6">DSM 44724</strain>
    </source>
</reference>
<feature type="chain" id="PRO_5040910198" evidence="1">
    <location>
        <begin position="26"/>
        <end position="321"/>
    </location>
</feature>
<comment type="caution">
    <text evidence="3">The sequence shown here is derived from an EMBL/GenBank/DDBJ whole genome shotgun (WGS) entry which is preliminary data.</text>
</comment>
<protein>
    <submittedName>
        <fullName evidence="3">DUF4232 domain-containing protein</fullName>
    </submittedName>
</protein>
<dbReference type="EMBL" id="JAPZVQ010000001">
    <property type="protein sequence ID" value="MDA1383553.1"/>
    <property type="molecule type" value="Genomic_DNA"/>
</dbReference>
<dbReference type="RefSeq" id="WP_270119637.1">
    <property type="nucleotide sequence ID" value="NZ_BAAAOM010000001.1"/>
</dbReference>
<sequence>MPRTTRPLALIAAVLALAASGCGLGETEQPEAAAATATSTACDEHGVQMSLTPTGEVGDRVFMAIGLVNCGTEPLLLDSMPQVGVFGGNVVAPRDANVPESVHVAPGQAAIAPLSWTAPTRAVEVLDVDRFLINALPLYAGYELTLAEPVELNADHVLDLGAWQLTGATVTPTEPVEPAESGSEEPAAPACPEAGFQVTVTQGDAAMGIRSGGIELVNCGTEDIAIDGYPVIEIPGVELDVREGSDTLQDPGPTPITLAPGDSVSAGILWRNRVESADEGDVVNATEINVGYAQGSPLVTVTPEAPIDLGTTRELEVTAWR</sequence>
<accession>A0A9X3PH33</accession>
<evidence type="ECO:0000313" key="6">
    <source>
        <dbReference type="Proteomes" id="UP001183604"/>
    </source>
</evidence>
<dbReference type="EMBL" id="JAVDYD010000001">
    <property type="protein sequence ID" value="MDR7341458.1"/>
    <property type="molecule type" value="Genomic_DNA"/>
</dbReference>
<dbReference type="Proteomes" id="UP001183604">
    <property type="component" value="Unassembled WGS sequence"/>
</dbReference>